<dbReference type="Proteomes" id="UP001597108">
    <property type="component" value="Unassembled WGS sequence"/>
</dbReference>
<gene>
    <name evidence="3" type="ORF">ACFQ2S_05120</name>
</gene>
<feature type="region of interest" description="Disordered" evidence="1">
    <location>
        <begin position="66"/>
        <end position="90"/>
    </location>
</feature>
<dbReference type="Pfam" id="PF11003">
    <property type="entry name" value="DUF2842"/>
    <property type="match status" value="1"/>
</dbReference>
<name>A0ABW3ILP4_9RHOB</name>
<reference evidence="4" key="1">
    <citation type="journal article" date="2019" name="Int. J. Syst. Evol. Microbiol.">
        <title>The Global Catalogue of Microorganisms (GCM) 10K type strain sequencing project: providing services to taxonomists for standard genome sequencing and annotation.</title>
        <authorList>
            <consortium name="The Broad Institute Genomics Platform"/>
            <consortium name="The Broad Institute Genome Sequencing Center for Infectious Disease"/>
            <person name="Wu L."/>
            <person name="Ma J."/>
        </authorList>
    </citation>
    <scope>NUCLEOTIDE SEQUENCE [LARGE SCALE GENOMIC DNA]</scope>
    <source>
        <strain evidence="4">CCUG 60524</strain>
    </source>
</reference>
<organism evidence="3 4">
    <name type="scientific">Tropicimonas aquimaris</name>
    <dbReference type="NCBI Taxonomy" id="914152"/>
    <lineage>
        <taxon>Bacteria</taxon>
        <taxon>Pseudomonadati</taxon>
        <taxon>Pseudomonadota</taxon>
        <taxon>Alphaproteobacteria</taxon>
        <taxon>Rhodobacterales</taxon>
        <taxon>Roseobacteraceae</taxon>
        <taxon>Tropicimonas</taxon>
    </lineage>
</organism>
<dbReference type="RefSeq" id="WP_386073255.1">
    <property type="nucleotide sequence ID" value="NZ_JBHTJT010000007.1"/>
</dbReference>
<evidence type="ECO:0000256" key="1">
    <source>
        <dbReference type="SAM" id="MobiDB-lite"/>
    </source>
</evidence>
<keyword evidence="2" id="KW-1133">Transmembrane helix</keyword>
<feature type="transmembrane region" description="Helical" evidence="2">
    <location>
        <begin position="12"/>
        <end position="31"/>
    </location>
</feature>
<protein>
    <submittedName>
        <fullName evidence="3">DUF2842 domain-containing protein</fullName>
    </submittedName>
</protein>
<keyword evidence="4" id="KW-1185">Reference proteome</keyword>
<dbReference type="EMBL" id="JBHTJT010000007">
    <property type="protein sequence ID" value="MFD0979028.1"/>
    <property type="molecule type" value="Genomic_DNA"/>
</dbReference>
<evidence type="ECO:0000313" key="4">
    <source>
        <dbReference type="Proteomes" id="UP001597108"/>
    </source>
</evidence>
<evidence type="ECO:0000313" key="3">
    <source>
        <dbReference type="EMBL" id="MFD0979028.1"/>
    </source>
</evidence>
<keyword evidence="2" id="KW-0472">Membrane</keyword>
<feature type="compositionally biased region" description="Basic and acidic residues" evidence="1">
    <location>
        <begin position="66"/>
        <end position="77"/>
    </location>
</feature>
<dbReference type="InterPro" id="IPR021265">
    <property type="entry name" value="DUF2842"/>
</dbReference>
<feature type="transmembrane region" description="Helical" evidence="2">
    <location>
        <begin position="43"/>
        <end position="61"/>
    </location>
</feature>
<evidence type="ECO:0000256" key="2">
    <source>
        <dbReference type="SAM" id="Phobius"/>
    </source>
</evidence>
<comment type="caution">
    <text evidence="3">The sequence shown here is derived from an EMBL/GenBank/DDBJ whole genome shotgun (WGS) entry which is preliminary data.</text>
</comment>
<keyword evidence="2" id="KW-0812">Transmembrane</keyword>
<proteinExistence type="predicted"/>
<accession>A0ABW3ILP4</accession>
<sequence length="90" mass="10109">MTLSYKARRRWSLFILLIGMPAYVVGAVTIVNALERPSILVEFLVYVVLGVAWVLPFRFVFRGIGKPDPDAEPEARVTRPPRAPDTPGDR</sequence>